<comment type="caution">
    <text evidence="3">The sequence shown here is derived from an EMBL/GenBank/DDBJ whole genome shotgun (WGS) entry which is preliminary data.</text>
</comment>
<protein>
    <submittedName>
        <fullName evidence="3">NADP-dependent oxidoreductase</fullName>
    </submittedName>
</protein>
<dbReference type="Gene3D" id="3.40.50.720">
    <property type="entry name" value="NAD(P)-binding Rossmann-like Domain"/>
    <property type="match status" value="1"/>
</dbReference>
<evidence type="ECO:0000313" key="3">
    <source>
        <dbReference type="EMBL" id="MBB1488286.1"/>
    </source>
</evidence>
<dbReference type="Proteomes" id="UP000565262">
    <property type="component" value="Unassembled WGS sequence"/>
</dbReference>
<evidence type="ECO:0000313" key="4">
    <source>
        <dbReference type="Proteomes" id="UP000565262"/>
    </source>
</evidence>
<keyword evidence="1" id="KW-0560">Oxidoreductase</keyword>
<dbReference type="RefSeq" id="WP_182810058.1">
    <property type="nucleotide sequence ID" value="NZ_JACJFM010000026.1"/>
</dbReference>
<dbReference type="SUPFAM" id="SSF50129">
    <property type="entry name" value="GroES-like"/>
    <property type="match status" value="1"/>
</dbReference>
<gene>
    <name evidence="3" type="ORF">H4O21_16910</name>
</gene>
<sequence>MSYNAIVLKQYPEALIDESTFETRRFESKALQDGEYRVQVSHLSLDPAMRGWVSPDPSSYIPPVQPGEIMRSLGFGVVTESLNPDYPVGTQVTGMTGWTEQIVAGEGELSVVPAQVNAELALSTLGMPGLTAYLGYHDILQAKQRQQKSQQTIVVTGAAGAVGSVVVQMAVADGLKVIALAGSEDKVRWLKEDLGADTVINYKTDNVSEALTAASPDGIDLFFENTGGEAQHTVIERINPHGKVAVCGLIADYHQAEASPAPSWINLIKRRATIEGFVITDHFHRSAELANGVMHYLEQGKIQNRVHVLDGLEAAKAGVNMLYSGDNTGKLIVKL</sequence>
<proteinExistence type="predicted"/>
<dbReference type="InterPro" id="IPR020843">
    <property type="entry name" value="ER"/>
</dbReference>
<dbReference type="EMBL" id="JACJFM010000026">
    <property type="protein sequence ID" value="MBB1488286.1"/>
    <property type="molecule type" value="Genomic_DNA"/>
</dbReference>
<dbReference type="InterPro" id="IPR011032">
    <property type="entry name" value="GroES-like_sf"/>
</dbReference>
<reference evidence="3 4" key="1">
    <citation type="submission" date="2020-08" db="EMBL/GenBank/DDBJ databases">
        <title>Oceanospirillum sp. nov. isolated from marine sediment.</title>
        <authorList>
            <person name="Ji X."/>
        </authorList>
    </citation>
    <scope>NUCLEOTIDE SEQUENCE [LARGE SCALE GENOMIC DNA]</scope>
    <source>
        <strain evidence="3 4">D5</strain>
    </source>
</reference>
<keyword evidence="4" id="KW-1185">Reference proteome</keyword>
<organism evidence="3 4">
    <name type="scientific">Oceanospirillum sediminis</name>
    <dbReference type="NCBI Taxonomy" id="2760088"/>
    <lineage>
        <taxon>Bacteria</taxon>
        <taxon>Pseudomonadati</taxon>
        <taxon>Pseudomonadota</taxon>
        <taxon>Gammaproteobacteria</taxon>
        <taxon>Oceanospirillales</taxon>
        <taxon>Oceanospirillaceae</taxon>
        <taxon>Oceanospirillum</taxon>
    </lineage>
</organism>
<dbReference type="Gene3D" id="3.90.180.10">
    <property type="entry name" value="Medium-chain alcohol dehydrogenases, catalytic domain"/>
    <property type="match status" value="1"/>
</dbReference>
<dbReference type="Pfam" id="PF00107">
    <property type="entry name" value="ADH_zinc_N"/>
    <property type="match status" value="1"/>
</dbReference>
<dbReference type="PANTHER" id="PTHR43205:SF7">
    <property type="entry name" value="PROSTAGLANDIN REDUCTASE 1"/>
    <property type="match status" value="1"/>
</dbReference>
<dbReference type="FunFam" id="3.40.50.720:FF:000121">
    <property type="entry name" value="Prostaglandin reductase 2"/>
    <property type="match status" value="1"/>
</dbReference>
<dbReference type="SUPFAM" id="SSF51735">
    <property type="entry name" value="NAD(P)-binding Rossmann-fold domains"/>
    <property type="match status" value="1"/>
</dbReference>
<dbReference type="PANTHER" id="PTHR43205">
    <property type="entry name" value="PROSTAGLANDIN REDUCTASE"/>
    <property type="match status" value="1"/>
</dbReference>
<dbReference type="InterPro" id="IPR013149">
    <property type="entry name" value="ADH-like_C"/>
</dbReference>
<dbReference type="CDD" id="cd05288">
    <property type="entry name" value="PGDH"/>
    <property type="match status" value="1"/>
</dbReference>
<accession>A0A839IW14</accession>
<evidence type="ECO:0000256" key="1">
    <source>
        <dbReference type="ARBA" id="ARBA00023002"/>
    </source>
</evidence>
<dbReference type="GO" id="GO:0016628">
    <property type="term" value="F:oxidoreductase activity, acting on the CH-CH group of donors, NAD or NADP as acceptor"/>
    <property type="evidence" value="ECO:0007669"/>
    <property type="project" value="InterPro"/>
</dbReference>
<dbReference type="InterPro" id="IPR045010">
    <property type="entry name" value="MDR_fam"/>
</dbReference>
<name>A0A839IW14_9GAMM</name>
<evidence type="ECO:0000259" key="2">
    <source>
        <dbReference type="SMART" id="SM00829"/>
    </source>
</evidence>
<dbReference type="InterPro" id="IPR041694">
    <property type="entry name" value="ADH_N_2"/>
</dbReference>
<dbReference type="InterPro" id="IPR036291">
    <property type="entry name" value="NAD(P)-bd_dom_sf"/>
</dbReference>
<feature type="domain" description="Enoyl reductase (ER)" evidence="2">
    <location>
        <begin position="14"/>
        <end position="333"/>
    </location>
</feature>
<dbReference type="SMART" id="SM00829">
    <property type="entry name" value="PKS_ER"/>
    <property type="match status" value="1"/>
</dbReference>
<dbReference type="Pfam" id="PF16884">
    <property type="entry name" value="ADH_N_2"/>
    <property type="match status" value="1"/>
</dbReference>
<dbReference type="AlphaFoldDB" id="A0A839IW14"/>